<gene>
    <name evidence="2" type="ORF">DI564_11615</name>
</gene>
<dbReference type="Gene3D" id="2.160.20.10">
    <property type="entry name" value="Single-stranded right-handed beta-helix, Pectin lyase-like"/>
    <property type="match status" value="1"/>
</dbReference>
<dbReference type="Proteomes" id="UP000249046">
    <property type="component" value="Unassembled WGS sequence"/>
</dbReference>
<reference evidence="2 3" key="1">
    <citation type="submission" date="2017-08" db="EMBL/GenBank/DDBJ databases">
        <title>Infants hospitalized years apart are colonized by the same room-sourced microbial strains.</title>
        <authorList>
            <person name="Brooks B."/>
            <person name="Olm M.R."/>
            <person name="Firek B.A."/>
            <person name="Baker R."/>
            <person name="Thomas B.C."/>
            <person name="Morowitz M.J."/>
            <person name="Banfield J.F."/>
        </authorList>
    </citation>
    <scope>NUCLEOTIDE SEQUENCE [LARGE SCALE GENOMIC DNA]</scope>
    <source>
        <strain evidence="2">S2_005_003_R2_42</strain>
    </source>
</reference>
<feature type="signal peptide" evidence="1">
    <location>
        <begin position="1"/>
        <end position="20"/>
    </location>
</feature>
<organism evidence="2 3">
    <name type="scientific">Rhodanobacter denitrificans</name>
    <dbReference type="NCBI Taxonomy" id="666685"/>
    <lineage>
        <taxon>Bacteria</taxon>
        <taxon>Pseudomonadati</taxon>
        <taxon>Pseudomonadota</taxon>
        <taxon>Gammaproteobacteria</taxon>
        <taxon>Lysobacterales</taxon>
        <taxon>Rhodanobacteraceae</taxon>
        <taxon>Rhodanobacter</taxon>
    </lineage>
</organism>
<dbReference type="InterPro" id="IPR012334">
    <property type="entry name" value="Pectin_lyas_fold"/>
</dbReference>
<dbReference type="InterPro" id="IPR059226">
    <property type="entry name" value="Choice_anch_Q_dom"/>
</dbReference>
<evidence type="ECO:0000313" key="3">
    <source>
        <dbReference type="Proteomes" id="UP000249046"/>
    </source>
</evidence>
<accession>A0A2W5MJ99</accession>
<sequence length="482" mass="50132">MSVALRTVLVSGLLAVAALAATCKAATLDVTRFDDPVPDACAPGDCSLREAVLAANALTGADTVRLSPGRYFLEQRGIDENGGLTGDIDITDDLTIIGAGREVTAIDSRSIDYVFEVASAVSLTVRQLGIVNVSLDLPVEQQAGGGIRAGYFGDGSPWTTRLVLEDFLLDASTDLFESIHMRGSLSSERAIFRNAIRRTPTTRGQAIRIMGPSTTILDSEFLNNSQPLTVGGPDGASEVPLRISDTRFVGGGGADIYCPIKIGTDAGVLQRVSISGFSAAPGLGWAVLCSSHNVLVIRESSFFDNASAAISAGYPMFPSRIDIYNSTIDGSAIFVDIRGALKLSNSTVTAASEGYALDALQGSVESINSVVVGACRVRSGVGIQTSGANFESPGDTCFPHTGLNFVNLTPEQLALGPLSDNGGPTPTRLPSSDSVLLDHTSGAAAQCETIDQRGFVRPRPCTAGAADPLAIDDAVFIDGLDL</sequence>
<dbReference type="AlphaFoldDB" id="A0A2W5MJ99"/>
<protein>
    <recommendedName>
        <fullName evidence="4">CSLREA domain-containing protein</fullName>
    </recommendedName>
</protein>
<dbReference type="NCBIfam" id="NF041518">
    <property type="entry name" value="choice_anch_Q"/>
    <property type="match status" value="1"/>
</dbReference>
<keyword evidence="1" id="KW-0732">Signal</keyword>
<dbReference type="SUPFAM" id="SSF51126">
    <property type="entry name" value="Pectin lyase-like"/>
    <property type="match status" value="1"/>
</dbReference>
<evidence type="ECO:0008006" key="4">
    <source>
        <dbReference type="Google" id="ProtNLM"/>
    </source>
</evidence>
<proteinExistence type="predicted"/>
<name>A0A2W5MJ99_9GAMM</name>
<dbReference type="EMBL" id="QFPO01000009">
    <property type="protein sequence ID" value="PZQ13530.1"/>
    <property type="molecule type" value="Genomic_DNA"/>
</dbReference>
<comment type="caution">
    <text evidence="2">The sequence shown here is derived from an EMBL/GenBank/DDBJ whole genome shotgun (WGS) entry which is preliminary data.</text>
</comment>
<feature type="chain" id="PRO_5016035472" description="CSLREA domain-containing protein" evidence="1">
    <location>
        <begin position="21"/>
        <end position="482"/>
    </location>
</feature>
<evidence type="ECO:0000256" key="1">
    <source>
        <dbReference type="SAM" id="SignalP"/>
    </source>
</evidence>
<evidence type="ECO:0000313" key="2">
    <source>
        <dbReference type="EMBL" id="PZQ13530.1"/>
    </source>
</evidence>
<dbReference type="InterPro" id="IPR011050">
    <property type="entry name" value="Pectin_lyase_fold/virulence"/>
</dbReference>